<dbReference type="AlphaFoldDB" id="A0A2T9XX50"/>
<dbReference type="CDD" id="cd00355">
    <property type="entry name" value="Ribosomal_L30_like"/>
    <property type="match status" value="1"/>
</dbReference>
<dbReference type="STRING" id="61424.A0A2T9XX50"/>
<evidence type="ECO:0000256" key="4">
    <source>
        <dbReference type="ARBA" id="ARBA00035281"/>
    </source>
</evidence>
<dbReference type="EMBL" id="MBFT01001258">
    <property type="protein sequence ID" value="PVU84643.1"/>
    <property type="molecule type" value="Genomic_DNA"/>
</dbReference>
<dbReference type="InterPro" id="IPR005996">
    <property type="entry name" value="Ribosomal_uL30_bac-type"/>
</dbReference>
<dbReference type="InterPro" id="IPR016082">
    <property type="entry name" value="Ribosomal_uL30_ferredoxin-like"/>
</dbReference>
<evidence type="ECO:0000256" key="1">
    <source>
        <dbReference type="ARBA" id="ARBA00007594"/>
    </source>
</evidence>
<evidence type="ECO:0000256" key="3">
    <source>
        <dbReference type="ARBA" id="ARBA00023274"/>
    </source>
</evidence>
<reference evidence="6 7" key="1">
    <citation type="journal article" date="2018" name="MBio">
        <title>Comparative Genomics Reveals the Core Gene Toolbox for the Fungus-Insect Symbiosis.</title>
        <authorList>
            <person name="Wang Y."/>
            <person name="Stata M."/>
            <person name="Wang W."/>
            <person name="Stajich J.E."/>
            <person name="White M.M."/>
            <person name="Moncalvo J.M."/>
        </authorList>
    </citation>
    <scope>NUCLEOTIDE SEQUENCE [LARGE SCALE GENOMIC DNA]</scope>
    <source>
        <strain evidence="6 7">AUS-77-4</strain>
    </source>
</reference>
<keyword evidence="3" id="KW-0687">Ribonucleoprotein</keyword>
<evidence type="ECO:0000259" key="5">
    <source>
        <dbReference type="Pfam" id="PF00327"/>
    </source>
</evidence>
<keyword evidence="2" id="KW-0689">Ribosomal protein</keyword>
<dbReference type="GO" id="GO:0006412">
    <property type="term" value="P:translation"/>
    <property type="evidence" value="ECO:0007669"/>
    <property type="project" value="InterPro"/>
</dbReference>
<proteinExistence type="inferred from homology"/>
<evidence type="ECO:0000313" key="7">
    <source>
        <dbReference type="Proteomes" id="UP000245699"/>
    </source>
</evidence>
<feature type="domain" description="Large ribosomal subunit protein uL30-like ferredoxin-like fold" evidence="5">
    <location>
        <begin position="61"/>
        <end position="111"/>
    </location>
</feature>
<protein>
    <recommendedName>
        <fullName evidence="4">Large ribosomal subunit protein uL30m</fullName>
    </recommendedName>
</protein>
<comment type="similarity">
    <text evidence="1">Belongs to the universal ribosomal protein uL30 family.</text>
</comment>
<dbReference type="Proteomes" id="UP000245699">
    <property type="component" value="Unassembled WGS sequence"/>
</dbReference>
<dbReference type="GO" id="GO:0003735">
    <property type="term" value="F:structural constituent of ribosome"/>
    <property type="evidence" value="ECO:0007669"/>
    <property type="project" value="InterPro"/>
</dbReference>
<dbReference type="Gene3D" id="3.30.1390.20">
    <property type="entry name" value="Ribosomal protein L30, ferredoxin-like fold domain"/>
    <property type="match status" value="1"/>
</dbReference>
<organism evidence="6 7">
    <name type="scientific">Furculomyces boomerangus</name>
    <dbReference type="NCBI Taxonomy" id="61424"/>
    <lineage>
        <taxon>Eukaryota</taxon>
        <taxon>Fungi</taxon>
        <taxon>Fungi incertae sedis</taxon>
        <taxon>Zoopagomycota</taxon>
        <taxon>Kickxellomycotina</taxon>
        <taxon>Harpellomycetes</taxon>
        <taxon>Harpellales</taxon>
        <taxon>Harpellaceae</taxon>
        <taxon>Furculomyces</taxon>
    </lineage>
</organism>
<dbReference type="NCBIfam" id="TIGR01308">
    <property type="entry name" value="rpmD_bact"/>
    <property type="match status" value="1"/>
</dbReference>
<name>A0A2T9XX50_9FUNG</name>
<keyword evidence="7" id="KW-1185">Reference proteome</keyword>
<gene>
    <name evidence="6" type="ORF">BB559_007497</name>
</gene>
<dbReference type="Pfam" id="PF00327">
    <property type="entry name" value="Ribosomal_L30"/>
    <property type="match status" value="1"/>
</dbReference>
<dbReference type="SUPFAM" id="SSF55129">
    <property type="entry name" value="Ribosomal protein L30p/L7e"/>
    <property type="match status" value="1"/>
</dbReference>
<dbReference type="OrthoDB" id="509901at2759"/>
<accession>A0A2T9XX50</accession>
<sequence>MNTQRTLSFFTSRHTNTGRTIFCQNPVFRSTFKNFHSSGLVKSELEIDPNNSVSEQPKNLYKIKLIRSLIGVRPKARKNALAIGLKRTGNIVYHPVTNEMAGIILKIKELVHLEVVDKKEPIRKKQPLGYEIVKEYKPFELSK</sequence>
<dbReference type="GO" id="GO:0015934">
    <property type="term" value="C:large ribosomal subunit"/>
    <property type="evidence" value="ECO:0007669"/>
    <property type="project" value="InterPro"/>
</dbReference>
<comment type="caution">
    <text evidence="6">The sequence shown here is derived from an EMBL/GenBank/DDBJ whole genome shotgun (WGS) entry which is preliminary data.</text>
</comment>
<dbReference type="InterPro" id="IPR036919">
    <property type="entry name" value="Ribo_uL30_ferredoxin-like_sf"/>
</dbReference>
<evidence type="ECO:0000313" key="6">
    <source>
        <dbReference type="EMBL" id="PVU84643.1"/>
    </source>
</evidence>
<evidence type="ECO:0000256" key="2">
    <source>
        <dbReference type="ARBA" id="ARBA00022980"/>
    </source>
</evidence>